<sequence length="778" mass="86777">MRQTPQDSELASSFETEGEGGLSIDWMNLVFRYRWWLCAGVVLGLGLGIAAYIKLGPEYMAIGQVMVSRRNAVPLKEQSAIGDWGERSEHIALIMSPMIASEAVRLGKLDKLKTFAGESDPTQMVLDDLKVKRVAGQDRSYLNVLDVTFQSASADDARHVVKAVIDAYASYLNESRSEKTTEVFKTAQDAHDTLQKSLREKEEAYLKFRESAPLQWRAPIGAIAADGTSGATNVHQERVIAVEEQRRLNLLRRTEINSRIQALQKAQDQGESTSTMEMLIRRFIANDGSGAELQQQQQEISAFENRLLPLILEEEKLLRDFGPDHPEVKAVRKSIDTTLDFYRKHGLRMPDDMTPGPDGKPLIKERANLVQNYMETLRQQLKELDIREQQLNVLFELESNKAKEYARFQAEDQAMTAELNRLRGLWGQLVDRMSQLTIDKESSGYTLRQTGPIKDEWVLKRLLKIVGAGMVAGMGLIISLIVLKEFLSNQVRTVREVRQLLPEAYLGAVTSFDPEQSRLDPVQNVHPSLRYLRSPASIEAENYRTIRTSLLVTAEALNTQVIQVGSPEPGDGKTTLVSNLALALASSGKRVLLIDADLRRPMATRLFGLRPDPGLVDVLQGEIALENAIVETVVEGLTILPSGRPPHNPAELLEGGPLRQLMAKARTLADIVLIDAPPVLAVSDACIIGQHVDGYLLTVRLGKNRRPMLKRSRDLLLAHHIPILGVVANGVEPSDREEMGYYADYNRNEAFFPQDQSLPEKSSTHRDLTISASPVRQP</sequence>
<evidence type="ECO:0000313" key="13">
    <source>
        <dbReference type="EMBL" id="ODA30753.1"/>
    </source>
</evidence>
<name>A0A1C3EBY9_9PLAN</name>
<evidence type="ECO:0000256" key="2">
    <source>
        <dbReference type="ARBA" id="ARBA00011903"/>
    </source>
</evidence>
<dbReference type="Gene3D" id="3.40.50.300">
    <property type="entry name" value="P-loop containing nucleotide triphosphate hydrolases"/>
    <property type="match status" value="1"/>
</dbReference>
<keyword evidence="11" id="KW-1133">Transmembrane helix</keyword>
<comment type="caution">
    <text evidence="13">The sequence shown here is derived from an EMBL/GenBank/DDBJ whole genome shotgun (WGS) entry which is preliminary data.</text>
</comment>
<dbReference type="InterPro" id="IPR005702">
    <property type="entry name" value="Wzc-like_C"/>
</dbReference>
<dbReference type="Proteomes" id="UP000094828">
    <property type="component" value="Unassembled WGS sequence"/>
</dbReference>
<evidence type="ECO:0000313" key="14">
    <source>
        <dbReference type="Proteomes" id="UP000094828"/>
    </source>
</evidence>
<dbReference type="OrthoDB" id="9794577at2"/>
<evidence type="ECO:0000256" key="8">
    <source>
        <dbReference type="ARBA" id="ARBA00051245"/>
    </source>
</evidence>
<evidence type="ECO:0000256" key="9">
    <source>
        <dbReference type="SAM" id="Coils"/>
    </source>
</evidence>
<dbReference type="GO" id="GO:0005524">
    <property type="term" value="F:ATP binding"/>
    <property type="evidence" value="ECO:0007669"/>
    <property type="project" value="UniProtKB-KW"/>
</dbReference>
<accession>A0A1C3EBY9</accession>
<evidence type="ECO:0000256" key="11">
    <source>
        <dbReference type="SAM" id="Phobius"/>
    </source>
</evidence>
<evidence type="ECO:0000259" key="12">
    <source>
        <dbReference type="Pfam" id="PF13614"/>
    </source>
</evidence>
<dbReference type="NCBIfam" id="TIGR01007">
    <property type="entry name" value="eps_fam"/>
    <property type="match status" value="1"/>
</dbReference>
<dbReference type="Pfam" id="PF13614">
    <property type="entry name" value="AAA_31"/>
    <property type="match status" value="1"/>
</dbReference>
<dbReference type="PANTHER" id="PTHR32309:SF13">
    <property type="entry name" value="FERRIC ENTEROBACTIN TRANSPORT PROTEIN FEPE"/>
    <property type="match status" value="1"/>
</dbReference>
<evidence type="ECO:0000256" key="6">
    <source>
        <dbReference type="ARBA" id="ARBA00022840"/>
    </source>
</evidence>
<dbReference type="SUPFAM" id="SSF52540">
    <property type="entry name" value="P-loop containing nucleoside triphosphate hydrolases"/>
    <property type="match status" value="1"/>
</dbReference>
<dbReference type="EC" id="2.7.10.2" evidence="2"/>
<feature type="transmembrane region" description="Helical" evidence="11">
    <location>
        <begin position="33"/>
        <end position="53"/>
    </location>
</feature>
<protein>
    <recommendedName>
        <fullName evidence="2">non-specific protein-tyrosine kinase</fullName>
        <ecNumber evidence="2">2.7.10.2</ecNumber>
    </recommendedName>
</protein>
<evidence type="ECO:0000256" key="5">
    <source>
        <dbReference type="ARBA" id="ARBA00022777"/>
    </source>
</evidence>
<keyword evidence="6" id="KW-0067">ATP-binding</keyword>
<gene>
    <name evidence="13" type="ORF">A6X21_05585</name>
</gene>
<dbReference type="CDD" id="cd05387">
    <property type="entry name" value="BY-kinase"/>
    <property type="match status" value="1"/>
</dbReference>
<evidence type="ECO:0000256" key="4">
    <source>
        <dbReference type="ARBA" id="ARBA00022741"/>
    </source>
</evidence>
<dbReference type="InterPro" id="IPR050445">
    <property type="entry name" value="Bact_polysacc_biosynth/exp"/>
</dbReference>
<feature type="region of interest" description="Disordered" evidence="10">
    <location>
        <begin position="754"/>
        <end position="778"/>
    </location>
</feature>
<dbReference type="EMBL" id="LYDR01000103">
    <property type="protein sequence ID" value="ODA30753.1"/>
    <property type="molecule type" value="Genomic_DNA"/>
</dbReference>
<feature type="coiled-coil region" evidence="9">
    <location>
        <begin position="367"/>
        <end position="394"/>
    </location>
</feature>
<evidence type="ECO:0000256" key="10">
    <source>
        <dbReference type="SAM" id="MobiDB-lite"/>
    </source>
</evidence>
<evidence type="ECO:0000256" key="3">
    <source>
        <dbReference type="ARBA" id="ARBA00022679"/>
    </source>
</evidence>
<feature type="domain" description="AAA" evidence="12">
    <location>
        <begin position="560"/>
        <end position="682"/>
    </location>
</feature>
<keyword evidence="3" id="KW-0808">Transferase</keyword>
<dbReference type="RefSeq" id="WP_068848285.1">
    <property type="nucleotide sequence ID" value="NZ_LYDR01000103.1"/>
</dbReference>
<dbReference type="InterPro" id="IPR027417">
    <property type="entry name" value="P-loop_NTPase"/>
</dbReference>
<reference evidence="13 14" key="1">
    <citation type="submission" date="2016-05" db="EMBL/GenBank/DDBJ databases">
        <title>Genomic and physiological characterization of Planctopirus sp. isolated from fresh water lake.</title>
        <authorList>
            <person name="Subhash Y."/>
            <person name="Ramana C."/>
        </authorList>
    </citation>
    <scope>NUCLEOTIDE SEQUENCE [LARGE SCALE GENOMIC DNA]</scope>
    <source>
        <strain evidence="13 14">JC280</strain>
    </source>
</reference>
<keyword evidence="9" id="KW-0175">Coiled coil</keyword>
<evidence type="ECO:0000256" key="1">
    <source>
        <dbReference type="ARBA" id="ARBA00007316"/>
    </source>
</evidence>
<dbReference type="AlphaFoldDB" id="A0A1C3EBY9"/>
<dbReference type="InterPro" id="IPR025669">
    <property type="entry name" value="AAA_dom"/>
</dbReference>
<comment type="similarity">
    <text evidence="1">Belongs to the CpsD/CapB family.</text>
</comment>
<dbReference type="GO" id="GO:0005886">
    <property type="term" value="C:plasma membrane"/>
    <property type="evidence" value="ECO:0007669"/>
    <property type="project" value="TreeGrafter"/>
</dbReference>
<dbReference type="GO" id="GO:0004715">
    <property type="term" value="F:non-membrane spanning protein tyrosine kinase activity"/>
    <property type="evidence" value="ECO:0007669"/>
    <property type="project" value="UniProtKB-EC"/>
</dbReference>
<dbReference type="PANTHER" id="PTHR32309">
    <property type="entry name" value="TYROSINE-PROTEIN KINASE"/>
    <property type="match status" value="1"/>
</dbReference>
<proteinExistence type="inferred from homology"/>
<keyword evidence="4" id="KW-0547">Nucleotide-binding</keyword>
<comment type="catalytic activity">
    <reaction evidence="8">
        <text>L-tyrosyl-[protein] + ATP = O-phospho-L-tyrosyl-[protein] + ADP + H(+)</text>
        <dbReference type="Rhea" id="RHEA:10596"/>
        <dbReference type="Rhea" id="RHEA-COMP:10136"/>
        <dbReference type="Rhea" id="RHEA-COMP:20101"/>
        <dbReference type="ChEBI" id="CHEBI:15378"/>
        <dbReference type="ChEBI" id="CHEBI:30616"/>
        <dbReference type="ChEBI" id="CHEBI:46858"/>
        <dbReference type="ChEBI" id="CHEBI:61978"/>
        <dbReference type="ChEBI" id="CHEBI:456216"/>
        <dbReference type="EC" id="2.7.10.2"/>
    </reaction>
</comment>
<evidence type="ECO:0000256" key="7">
    <source>
        <dbReference type="ARBA" id="ARBA00023137"/>
    </source>
</evidence>
<dbReference type="STRING" id="1841610.A6X21_05585"/>
<keyword evidence="7" id="KW-0829">Tyrosine-protein kinase</keyword>
<keyword evidence="14" id="KW-1185">Reference proteome</keyword>
<keyword evidence="11" id="KW-0472">Membrane</keyword>
<keyword evidence="11" id="KW-0812">Transmembrane</keyword>
<keyword evidence="5" id="KW-0418">Kinase</keyword>
<organism evidence="13 14">
    <name type="scientific">Planctopirus hydrillae</name>
    <dbReference type="NCBI Taxonomy" id="1841610"/>
    <lineage>
        <taxon>Bacteria</taxon>
        <taxon>Pseudomonadati</taxon>
        <taxon>Planctomycetota</taxon>
        <taxon>Planctomycetia</taxon>
        <taxon>Planctomycetales</taxon>
        <taxon>Planctomycetaceae</taxon>
        <taxon>Planctopirus</taxon>
    </lineage>
</organism>